<proteinExistence type="predicted"/>
<organism evidence="4 5">
    <name type="scientific">Comamonas piscis</name>
    <dbReference type="NCBI Taxonomy" id="1562974"/>
    <lineage>
        <taxon>Bacteria</taxon>
        <taxon>Pseudomonadati</taxon>
        <taxon>Pseudomonadota</taxon>
        <taxon>Betaproteobacteria</taxon>
        <taxon>Burkholderiales</taxon>
        <taxon>Comamonadaceae</taxon>
        <taxon>Comamonas</taxon>
    </lineage>
</organism>
<dbReference type="EMBL" id="CP058554">
    <property type="protein sequence ID" value="QMV71942.1"/>
    <property type="molecule type" value="Genomic_DNA"/>
</dbReference>
<evidence type="ECO:0000259" key="2">
    <source>
        <dbReference type="Pfam" id="PF07992"/>
    </source>
</evidence>
<keyword evidence="5" id="KW-1185">Reference proteome</keyword>
<dbReference type="KEGG" id="cpis:HS961_03350"/>
<dbReference type="PRINTS" id="PR00368">
    <property type="entry name" value="FADPNR"/>
</dbReference>
<dbReference type="PRINTS" id="PR00469">
    <property type="entry name" value="PNDRDTASEII"/>
</dbReference>
<accession>A0A7G5ED67</accession>
<evidence type="ECO:0000259" key="3">
    <source>
        <dbReference type="Pfam" id="PF17806"/>
    </source>
</evidence>
<dbReference type="SUPFAM" id="SSF51905">
    <property type="entry name" value="FAD/NAD(P)-binding domain"/>
    <property type="match status" value="1"/>
</dbReference>
<gene>
    <name evidence="4" type="ORF">HS961_03350</name>
</gene>
<dbReference type="InterPro" id="IPR017224">
    <property type="entry name" value="Opine_Oxase_asu/HCN_bsu"/>
</dbReference>
<dbReference type="AlphaFoldDB" id="A0A7G5ED67"/>
<evidence type="ECO:0000313" key="5">
    <source>
        <dbReference type="Proteomes" id="UP000515240"/>
    </source>
</evidence>
<protein>
    <submittedName>
        <fullName evidence="4">FAD-dependent oxidoreductase</fullName>
    </submittedName>
</protein>
<sequence>MSNPAIPLNDAPSQVRDLVVIGAGPAGMAAALAAKRRGLDVLLLDEQPKVGGQIYRSITETDAQRERILGADYVYGKSLAEQIRASGLAHWAGASVWQIDPDKTVHVLRNDRTTRIETKSLVIATGAMERPFPVPGWTLPGVMTAGAGQILLKNAAVVPQVPVVLAGCGPLLYLLAAQYLRAGVEIRAVLDTSAGTDWRLAISHATSLLAGWGYVRKGLGLLREIKSAGIPFFKDVGGLRIDGEDAVRQVSFSSAGRAQQIDCELVMLHQGVVPNTQVSWSLRAEHQWDDEQLCWVPVLDSWGQTSLPGIYIAGDGAGIGGALVAEMQGALAGIGVANSLGFGASEDGAQQRAQIAQHLRIRPFLNQQYRPKDEFRIPADDVVVCRCEEVTAGAIREQVQLGCVGPNQTKSFSRCGMGPCQGRQCGLTVTEIIAKEAKLPPQDVGYYRIRPPLKSLSLAQLAAGV</sequence>
<evidence type="ECO:0000313" key="4">
    <source>
        <dbReference type="EMBL" id="QMV71942.1"/>
    </source>
</evidence>
<dbReference type="PANTHER" id="PTHR42949">
    <property type="entry name" value="ANAEROBIC GLYCEROL-3-PHOSPHATE DEHYDROGENASE SUBUNIT B"/>
    <property type="match status" value="1"/>
</dbReference>
<dbReference type="CDD" id="cd19946">
    <property type="entry name" value="GlpA-like_Fer2_BFD-like"/>
    <property type="match status" value="1"/>
</dbReference>
<feature type="domain" description="SoxA A3" evidence="3">
    <location>
        <begin position="386"/>
        <end position="464"/>
    </location>
</feature>
<keyword evidence="1" id="KW-0560">Oxidoreductase</keyword>
<dbReference type="InterPro" id="IPR041117">
    <property type="entry name" value="SoxA_A3"/>
</dbReference>
<dbReference type="PIRSF" id="PIRSF037495">
    <property type="entry name" value="Opine_OX_OoxA/HcnB"/>
    <property type="match status" value="1"/>
</dbReference>
<dbReference type="RefSeq" id="WP_182326370.1">
    <property type="nucleotide sequence ID" value="NZ_CP058554.1"/>
</dbReference>
<reference evidence="4 5" key="1">
    <citation type="journal article" date="2020" name="G3 (Bethesda)">
        <title>CeMbio - The Caenorhabditis elegans Microbiome Resource.</title>
        <authorList>
            <person name="Dirksen P."/>
            <person name="Assie A."/>
            <person name="Zimmermann J."/>
            <person name="Zhang F."/>
            <person name="Tietje A.M."/>
            <person name="Marsh S.A."/>
            <person name="Felix M.A."/>
            <person name="Shapira M."/>
            <person name="Kaleta C."/>
            <person name="Schulenburg H."/>
            <person name="Samuel B."/>
        </authorList>
    </citation>
    <scope>NUCLEOTIDE SEQUENCE [LARGE SCALE GENOMIC DNA]</scope>
    <source>
        <strain evidence="4 5">BIGb0172</strain>
    </source>
</reference>
<dbReference type="InterPro" id="IPR051691">
    <property type="entry name" value="Metab_Enz_Cyan_OpOx_G3PDH"/>
</dbReference>
<dbReference type="PANTHER" id="PTHR42949:SF3">
    <property type="entry name" value="ANAEROBIC GLYCEROL-3-PHOSPHATE DEHYDROGENASE SUBUNIT B"/>
    <property type="match status" value="1"/>
</dbReference>
<dbReference type="Pfam" id="PF07992">
    <property type="entry name" value="Pyr_redox_2"/>
    <property type="match status" value="1"/>
</dbReference>
<dbReference type="GO" id="GO:0016491">
    <property type="term" value="F:oxidoreductase activity"/>
    <property type="evidence" value="ECO:0007669"/>
    <property type="project" value="UniProtKB-KW"/>
</dbReference>
<dbReference type="Gene3D" id="1.10.10.1100">
    <property type="entry name" value="BFD-like [2Fe-2S]-binding domain"/>
    <property type="match status" value="1"/>
</dbReference>
<name>A0A7G5ED67_9BURK</name>
<feature type="domain" description="FAD/NAD(P)-binding" evidence="2">
    <location>
        <begin position="17"/>
        <end position="329"/>
    </location>
</feature>
<dbReference type="InterPro" id="IPR041854">
    <property type="entry name" value="BFD-like_2Fe2S-bd_dom_sf"/>
</dbReference>
<dbReference type="Gene3D" id="3.50.50.60">
    <property type="entry name" value="FAD/NAD(P)-binding domain"/>
    <property type="match status" value="2"/>
</dbReference>
<dbReference type="Proteomes" id="UP000515240">
    <property type="component" value="Chromosome"/>
</dbReference>
<evidence type="ECO:0000256" key="1">
    <source>
        <dbReference type="ARBA" id="ARBA00023002"/>
    </source>
</evidence>
<dbReference type="Pfam" id="PF17806">
    <property type="entry name" value="SO_alpha_A3"/>
    <property type="match status" value="1"/>
</dbReference>
<dbReference type="InterPro" id="IPR023753">
    <property type="entry name" value="FAD/NAD-binding_dom"/>
</dbReference>
<dbReference type="InterPro" id="IPR036188">
    <property type="entry name" value="FAD/NAD-bd_sf"/>
</dbReference>